<dbReference type="InterPro" id="IPR053156">
    <property type="entry name" value="T6SS_TssM-like"/>
</dbReference>
<organism evidence="5 8">
    <name type="scientific">Yersinia pekkanenii</name>
    <dbReference type="NCBI Taxonomy" id="1288385"/>
    <lineage>
        <taxon>Bacteria</taxon>
        <taxon>Pseudomonadati</taxon>
        <taxon>Pseudomonadota</taxon>
        <taxon>Gammaproteobacteria</taxon>
        <taxon>Enterobacterales</taxon>
        <taxon>Yersiniaceae</taxon>
        <taxon>Yersinia</taxon>
    </lineage>
</organism>
<evidence type="ECO:0000259" key="3">
    <source>
        <dbReference type="Pfam" id="PF06761"/>
    </source>
</evidence>
<accession>A0A0T9Q8H3</accession>
<dbReference type="Pfam" id="PF14331">
    <property type="entry name" value="IcmF-related_N"/>
    <property type="match status" value="1"/>
</dbReference>
<feature type="domain" description="IcmF-related" evidence="3">
    <location>
        <begin position="585"/>
        <end position="897"/>
    </location>
</feature>
<dbReference type="RefSeq" id="WP_049613712.1">
    <property type="nucleotide sequence ID" value="NZ_CAWMMU010000004.1"/>
</dbReference>
<keyword evidence="1" id="KW-1133">Transmembrane helix</keyword>
<dbReference type="InterPro" id="IPR027417">
    <property type="entry name" value="P-loop_NTPase"/>
</dbReference>
<dbReference type="Proteomes" id="UP000045840">
    <property type="component" value="Unassembled WGS sequence"/>
</dbReference>
<dbReference type="EMBL" id="CWJL01000004">
    <property type="protein sequence ID" value="CRY65075.1"/>
    <property type="molecule type" value="Genomic_DNA"/>
</dbReference>
<dbReference type="PANTHER" id="PTHR36153:SF1">
    <property type="entry name" value="TYPE VI SECRETION SYSTEM COMPONENT TSSM1"/>
    <property type="match status" value="1"/>
</dbReference>
<protein>
    <submittedName>
        <fullName evidence="5">Icmf-related protein</fullName>
    </submittedName>
</protein>
<dbReference type="Proteomes" id="UP000044625">
    <property type="component" value="Unassembled WGS sequence"/>
</dbReference>
<keyword evidence="7" id="KW-1185">Reference proteome</keyword>
<dbReference type="OrthoDB" id="9758229at2"/>
<keyword evidence="1" id="KW-0472">Membrane</keyword>
<evidence type="ECO:0000313" key="7">
    <source>
        <dbReference type="Proteomes" id="UP000044625"/>
    </source>
</evidence>
<name>A0A0T9Q8H3_9GAMM</name>
<feature type="domain" description="Type VI secretion system IcmF C-terminal" evidence="2">
    <location>
        <begin position="1144"/>
        <end position="1247"/>
    </location>
</feature>
<reference evidence="8" key="1">
    <citation type="submission" date="2015-03" db="EMBL/GenBank/DDBJ databases">
        <authorList>
            <consortium name="Pathogen Informatics"/>
        </authorList>
    </citation>
    <scope>NUCLEOTIDE SEQUENCE [LARGE SCALE GENOMIC DNA]</scope>
    <source>
        <strain evidence="8">A125KOH2</strain>
    </source>
</reference>
<dbReference type="NCBIfam" id="TIGR03348">
    <property type="entry name" value="VI_IcmF"/>
    <property type="match status" value="1"/>
</dbReference>
<feature type="transmembrane region" description="Helical" evidence="1">
    <location>
        <begin position="47"/>
        <end position="66"/>
    </location>
</feature>
<dbReference type="PANTHER" id="PTHR36153">
    <property type="entry name" value="INNER MEMBRANE PROTEIN-RELATED"/>
    <property type="match status" value="1"/>
</dbReference>
<gene>
    <name evidence="5" type="ORF">ERS008529_02737</name>
    <name evidence="6" type="ORF">ERS137968_01070</name>
</gene>
<dbReference type="SUPFAM" id="SSF52540">
    <property type="entry name" value="P-loop containing nucleoside triphosphate hydrolases"/>
    <property type="match status" value="1"/>
</dbReference>
<evidence type="ECO:0000259" key="4">
    <source>
        <dbReference type="Pfam" id="PF14331"/>
    </source>
</evidence>
<dbReference type="AlphaFoldDB" id="A0A0T9Q8H3"/>
<dbReference type="EMBL" id="CQAZ01000023">
    <property type="protein sequence ID" value="CNH99067.1"/>
    <property type="molecule type" value="Genomic_DNA"/>
</dbReference>
<evidence type="ECO:0000259" key="2">
    <source>
        <dbReference type="Pfam" id="PF06744"/>
    </source>
</evidence>
<dbReference type="InterPro" id="IPR017731">
    <property type="entry name" value="TssM1-like"/>
</dbReference>
<dbReference type="Pfam" id="PF06761">
    <property type="entry name" value="IcmF-related"/>
    <property type="match status" value="1"/>
</dbReference>
<reference evidence="6 7" key="2">
    <citation type="submission" date="2015-03" db="EMBL/GenBank/DDBJ databases">
        <authorList>
            <consortium name="Pathogen Informatics"/>
            <person name="Murphy D."/>
        </authorList>
    </citation>
    <scope>NUCLEOTIDE SEQUENCE [LARGE SCALE GENOMIC DNA]</scope>
    <source>
        <strain evidence="7">type strain: CIP110230</strain>
        <strain evidence="6">Type strain: CIP110230</strain>
    </source>
</reference>
<feature type="domain" description="Type VI secretion system component TssM1 N-terminal" evidence="4">
    <location>
        <begin position="253"/>
        <end position="533"/>
    </location>
</feature>
<dbReference type="Pfam" id="PF06744">
    <property type="entry name" value="IcmF_C"/>
    <property type="match status" value="1"/>
</dbReference>
<proteinExistence type="predicted"/>
<dbReference type="InterPro" id="IPR025743">
    <property type="entry name" value="TssM1_N"/>
</dbReference>
<reference evidence="5" key="3">
    <citation type="submission" date="2015-03" db="EMBL/GenBank/DDBJ databases">
        <authorList>
            <person name="Murphy D."/>
        </authorList>
    </citation>
    <scope>NUCLEOTIDE SEQUENCE [LARGE SCALE GENOMIC DNA]</scope>
    <source>
        <strain evidence="5">A125KOH2</strain>
    </source>
</reference>
<feature type="transmembrane region" description="Helical" evidence="1">
    <location>
        <begin position="104"/>
        <end position="123"/>
    </location>
</feature>
<dbReference type="InterPro" id="IPR009612">
    <property type="entry name" value="IcmF-rel"/>
</dbReference>
<keyword evidence="1" id="KW-0812">Transmembrane</keyword>
<dbReference type="InterPro" id="IPR010623">
    <property type="entry name" value="IcmF_C"/>
</dbReference>
<sequence>MSYLNRFFSGWAMKRILLVGCFMLLAAAIWFLGPIFGFGEARPLEGYEPRIIFLLLALALFLGLWFNVPRFVLVAVVACAAVWVIAPFILIGDSHPLEDPLRRGAIIAFIAFITILYGVWHFMRALALNPALLDNFINPKKVQAELEPDLSEINAIIRNGINYVRRIHSGIPFWKRFFVSGRWRAELPWFMVLGTKSAGKTSLILSSGQDFPLPEQLNRIGKENVSTQHCECLFSNDALFLDTAGKYIDDGKTHQTEWNGILKALKKYRPVKAVNGVIVAISVTDILGKSKAELLSLSATLRTRLDEVRGALGVRFPVYVMVTKLDQLSGFDEYFRNLTAEDREQIWGVTFPYTEEKGRADMALEQRISSELALLENRISNNMHVRQQEEYSVTDRKGMYALPQDFRMLSQRVTEVLQNVFFASRFDETKFHTTLRGIYFVSSCQPVNIGLLNNSTLIQKWRNVISHTKPASPASISQRSDEDNQVISEAAYGKQYFLKQLFRDVITKDGDLVSYNLKVQSKYRFQNLLGHVACIGLAVWLVWSFLISFQHNEGYLQAVGTKLQHLESTVNSYVKTSNEQMLPTLLNATQQLPEYGTLDVGNPDLDWRYGLYTGGAISQSANSLYQFFLQKHLLPMVEREAQVALKNAINAADPVAVYAELKLYLMLTGEGDFDQNYVVDHLAQAWQKSGKIEPYEEKDIFTSHLKRLFTQKEWQKYGQPADSELIKQARAMLAEQTVTARLWGRVQSRLQAEAPANLTLRNMVGENATQVFTLSDDELLHGGIPGLYTHAGYHQVVKKKLTPLLIQLQQEDRWVMAQPLSSSFDPLALQQEVLTAYLKEYTDYWKRFLSSVRLISVDADSGENAEGLSLDIALLRTLVSENSPLLNLAKQAVKETTLVEKAAEKALLDDITIRNQGNLINQAKKVQEKIAFRENKLVQKFVDSRFDALRAFVNGEQRDDGGDSNLSILQGTQMSRVVGALNDQYTRLVVFNSAFEYGDIPPISNGGERIAVESQTWPDPFSNIIAPLLTGSSQTFENKVIAHTANAIDMGVGQICRNTLQGRYPFADSEKVVSLNDFERFFGAGGTVDNYFKKNLESKVDTIATPWRYKGSASSEGLEFFEQAAVIRDALFNASEGRKMAVDFSVSVRYLSPSITQLIMNFDGNIVRYSHGPVTPSFFKWPGVRQGTMVSLTAQRQQASAMPDIILRGPWALLKWADKADEVEQDANGKQLLTYLMGKDRVELEVTGLTYGNESISELLRGFQCPSATNDFGGNAGMDR</sequence>
<evidence type="ECO:0000256" key="1">
    <source>
        <dbReference type="SAM" id="Phobius"/>
    </source>
</evidence>
<feature type="transmembrane region" description="Helical" evidence="1">
    <location>
        <begin position="528"/>
        <end position="549"/>
    </location>
</feature>
<evidence type="ECO:0000313" key="6">
    <source>
        <dbReference type="EMBL" id="CRY65075.1"/>
    </source>
</evidence>
<evidence type="ECO:0000313" key="8">
    <source>
        <dbReference type="Proteomes" id="UP000045840"/>
    </source>
</evidence>
<dbReference type="STRING" id="1288385.ERS137968_01070"/>
<feature type="transmembrane region" description="Helical" evidence="1">
    <location>
        <begin position="71"/>
        <end position="92"/>
    </location>
</feature>
<evidence type="ECO:0000313" key="5">
    <source>
        <dbReference type="EMBL" id="CNH99067.1"/>
    </source>
</evidence>